<keyword evidence="2" id="KW-0238">DNA-binding</keyword>
<dbReference type="Pfam" id="PF00392">
    <property type="entry name" value="GntR"/>
    <property type="match status" value="1"/>
</dbReference>
<dbReference type="InterPro" id="IPR050679">
    <property type="entry name" value="Bact_HTH_transcr_reg"/>
</dbReference>
<evidence type="ECO:0000259" key="4">
    <source>
        <dbReference type="PROSITE" id="PS50949"/>
    </source>
</evidence>
<keyword evidence="6" id="KW-1185">Reference proteome</keyword>
<dbReference type="InterPro" id="IPR036390">
    <property type="entry name" value="WH_DNA-bd_sf"/>
</dbReference>
<comment type="caution">
    <text evidence="5">The sequence shown here is derived from an EMBL/GenBank/DDBJ whole genome shotgun (WGS) entry which is preliminary data.</text>
</comment>
<dbReference type="PANTHER" id="PTHR44846">
    <property type="entry name" value="MANNOSYL-D-GLYCERATE TRANSPORT/METABOLISM SYSTEM REPRESSOR MNGR-RELATED"/>
    <property type="match status" value="1"/>
</dbReference>
<evidence type="ECO:0000256" key="2">
    <source>
        <dbReference type="ARBA" id="ARBA00023125"/>
    </source>
</evidence>
<feature type="domain" description="HTH gntR-type" evidence="4">
    <location>
        <begin position="6"/>
        <end position="73"/>
    </location>
</feature>
<keyword evidence="3" id="KW-0804">Transcription</keyword>
<reference evidence="5" key="1">
    <citation type="submission" date="2021-12" db="EMBL/GenBank/DDBJ databases">
        <authorList>
            <person name="Lee J.-H."/>
            <person name="Kim S.-B."/>
        </authorList>
    </citation>
    <scope>NUCLEOTIDE SEQUENCE</scope>
    <source>
        <strain evidence="5">NR30</strain>
    </source>
</reference>
<dbReference type="GO" id="GO:0045892">
    <property type="term" value="P:negative regulation of DNA-templated transcription"/>
    <property type="evidence" value="ECO:0007669"/>
    <property type="project" value="TreeGrafter"/>
</dbReference>
<dbReference type="GO" id="GO:0003700">
    <property type="term" value="F:DNA-binding transcription factor activity"/>
    <property type="evidence" value="ECO:0007669"/>
    <property type="project" value="InterPro"/>
</dbReference>
<dbReference type="SMART" id="SM00345">
    <property type="entry name" value="HTH_GNTR"/>
    <property type="match status" value="1"/>
</dbReference>
<dbReference type="SUPFAM" id="SSF46785">
    <property type="entry name" value="Winged helix' DNA-binding domain"/>
    <property type="match status" value="1"/>
</dbReference>
<dbReference type="CDD" id="cd07377">
    <property type="entry name" value="WHTH_GntR"/>
    <property type="match status" value="1"/>
</dbReference>
<dbReference type="AlphaFoldDB" id="A0A9Q3Z5Q2"/>
<dbReference type="RefSeq" id="WP_232646509.1">
    <property type="nucleotide sequence ID" value="NZ_JAJSBI010000001.1"/>
</dbReference>
<dbReference type="Proteomes" id="UP001108029">
    <property type="component" value="Unassembled WGS sequence"/>
</dbReference>
<dbReference type="GO" id="GO:0003677">
    <property type="term" value="F:DNA binding"/>
    <property type="evidence" value="ECO:0007669"/>
    <property type="project" value="UniProtKB-KW"/>
</dbReference>
<evidence type="ECO:0000313" key="5">
    <source>
        <dbReference type="EMBL" id="MCD9872562.1"/>
    </source>
</evidence>
<dbReference type="InterPro" id="IPR036388">
    <property type="entry name" value="WH-like_DNA-bd_sf"/>
</dbReference>
<evidence type="ECO:0000313" key="6">
    <source>
        <dbReference type="Proteomes" id="UP001108029"/>
    </source>
</evidence>
<evidence type="ECO:0000256" key="1">
    <source>
        <dbReference type="ARBA" id="ARBA00023015"/>
    </source>
</evidence>
<sequence>MPDRDLPPYRRIADDLRAAIATAKLAPGEKLKSENELKDLYGTTRVTVRKALALLKADGLLISEQGRGVFVRQ</sequence>
<organism evidence="5 6">
    <name type="scientific">Streptomyces guryensis</name>
    <dbReference type="NCBI Taxonomy" id="2886947"/>
    <lineage>
        <taxon>Bacteria</taxon>
        <taxon>Bacillati</taxon>
        <taxon>Actinomycetota</taxon>
        <taxon>Actinomycetes</taxon>
        <taxon>Kitasatosporales</taxon>
        <taxon>Streptomycetaceae</taxon>
        <taxon>Streptomyces</taxon>
    </lineage>
</organism>
<gene>
    <name evidence="5" type="ORF">LJ657_02535</name>
</gene>
<accession>A0A9Q3Z5Q2</accession>
<name>A0A9Q3Z5Q2_9ACTN</name>
<dbReference type="Gene3D" id="1.10.10.10">
    <property type="entry name" value="Winged helix-like DNA-binding domain superfamily/Winged helix DNA-binding domain"/>
    <property type="match status" value="1"/>
</dbReference>
<evidence type="ECO:0000256" key="3">
    <source>
        <dbReference type="ARBA" id="ARBA00023163"/>
    </source>
</evidence>
<dbReference type="EMBL" id="JAJSBI010000001">
    <property type="protein sequence ID" value="MCD9872562.1"/>
    <property type="molecule type" value="Genomic_DNA"/>
</dbReference>
<dbReference type="PRINTS" id="PR00035">
    <property type="entry name" value="HTHGNTR"/>
</dbReference>
<protein>
    <submittedName>
        <fullName evidence="5">GntR family transcriptional regulator</fullName>
    </submittedName>
</protein>
<dbReference type="PANTHER" id="PTHR44846:SF1">
    <property type="entry name" value="MANNOSYL-D-GLYCERATE TRANSPORT_METABOLISM SYSTEM REPRESSOR MNGR-RELATED"/>
    <property type="match status" value="1"/>
</dbReference>
<proteinExistence type="predicted"/>
<dbReference type="PROSITE" id="PS50949">
    <property type="entry name" value="HTH_GNTR"/>
    <property type="match status" value="1"/>
</dbReference>
<keyword evidence="1" id="KW-0805">Transcription regulation</keyword>
<dbReference type="InterPro" id="IPR000524">
    <property type="entry name" value="Tscrpt_reg_HTH_GntR"/>
</dbReference>